<dbReference type="EMBL" id="JACJTA010000001">
    <property type="protein sequence ID" value="MBD2602987.1"/>
    <property type="molecule type" value="Genomic_DNA"/>
</dbReference>
<keyword evidence="2" id="KW-1185">Reference proteome</keyword>
<accession>A0ABR8GHZ1</accession>
<name>A0ABR8GHZ1_9CYAN</name>
<sequence length="58" mass="6709">MLRSAFYGRCGFEHIHLIVKRDRPHTGLGFFLGKSRSVFFIQEQLGNTIELGDRTKKV</sequence>
<dbReference type="Proteomes" id="UP000660380">
    <property type="component" value="Unassembled WGS sequence"/>
</dbReference>
<protein>
    <recommendedName>
        <fullName evidence="3">Transposase</fullName>
    </recommendedName>
</protein>
<gene>
    <name evidence="1" type="ORF">H6G81_00250</name>
</gene>
<evidence type="ECO:0008006" key="3">
    <source>
        <dbReference type="Google" id="ProtNLM"/>
    </source>
</evidence>
<organism evidence="1 2">
    <name type="scientific">Scytonema hofmannii FACHB-248</name>
    <dbReference type="NCBI Taxonomy" id="1842502"/>
    <lineage>
        <taxon>Bacteria</taxon>
        <taxon>Bacillati</taxon>
        <taxon>Cyanobacteriota</taxon>
        <taxon>Cyanophyceae</taxon>
        <taxon>Nostocales</taxon>
        <taxon>Scytonemataceae</taxon>
        <taxon>Scytonema</taxon>
    </lineage>
</organism>
<evidence type="ECO:0000313" key="1">
    <source>
        <dbReference type="EMBL" id="MBD2602987.1"/>
    </source>
</evidence>
<evidence type="ECO:0000313" key="2">
    <source>
        <dbReference type="Proteomes" id="UP000660380"/>
    </source>
</evidence>
<comment type="caution">
    <text evidence="1">The sequence shown here is derived from an EMBL/GenBank/DDBJ whole genome shotgun (WGS) entry which is preliminary data.</text>
</comment>
<reference evidence="1 2" key="1">
    <citation type="journal article" date="2020" name="ISME J.">
        <title>Comparative genomics reveals insights into cyanobacterial evolution and habitat adaptation.</title>
        <authorList>
            <person name="Chen M.Y."/>
            <person name="Teng W.K."/>
            <person name="Zhao L."/>
            <person name="Hu C.X."/>
            <person name="Zhou Y.K."/>
            <person name="Han B.P."/>
            <person name="Song L.R."/>
            <person name="Shu W.S."/>
        </authorList>
    </citation>
    <scope>NUCLEOTIDE SEQUENCE [LARGE SCALE GENOMIC DNA]</scope>
    <source>
        <strain evidence="1 2">FACHB-248</strain>
    </source>
</reference>
<proteinExistence type="predicted"/>
<dbReference type="RefSeq" id="WP_186227641.1">
    <property type="nucleotide sequence ID" value="NZ_JACJTA010000001.1"/>
</dbReference>